<dbReference type="EMBL" id="JACCCO010000002">
    <property type="protein sequence ID" value="NYF42816.1"/>
    <property type="molecule type" value="Genomic_DNA"/>
</dbReference>
<evidence type="ECO:0000313" key="3">
    <source>
        <dbReference type="EMBL" id="NYF42816.1"/>
    </source>
</evidence>
<dbReference type="SUPFAM" id="SSF55811">
    <property type="entry name" value="Nudix"/>
    <property type="match status" value="1"/>
</dbReference>
<protein>
    <submittedName>
        <fullName evidence="3">8-oxo-dGTP diphosphatase</fullName>
        <ecNumber evidence="3">3.6.1.55</ecNumber>
    </submittedName>
</protein>
<organism evidence="3 4">
    <name type="scientific">Streptosporangium sandarakinum</name>
    <dbReference type="NCBI Taxonomy" id="1260955"/>
    <lineage>
        <taxon>Bacteria</taxon>
        <taxon>Bacillati</taxon>
        <taxon>Actinomycetota</taxon>
        <taxon>Actinomycetes</taxon>
        <taxon>Streptosporangiales</taxon>
        <taxon>Streptosporangiaceae</taxon>
        <taxon>Streptosporangium</taxon>
    </lineage>
</organism>
<dbReference type="RefSeq" id="WP_179825626.1">
    <property type="nucleotide sequence ID" value="NZ_JACCCO010000002.1"/>
</dbReference>
<comment type="caution">
    <text evidence="3">The sequence shown here is derived from an EMBL/GenBank/DDBJ whole genome shotgun (WGS) entry which is preliminary data.</text>
</comment>
<dbReference type="EC" id="3.6.1.55" evidence="3"/>
<dbReference type="CDD" id="cd03673">
    <property type="entry name" value="NUDIX_Ap6A_hydrolase"/>
    <property type="match status" value="1"/>
</dbReference>
<dbReference type="GO" id="GO:0006754">
    <property type="term" value="P:ATP biosynthetic process"/>
    <property type="evidence" value="ECO:0007669"/>
    <property type="project" value="TreeGrafter"/>
</dbReference>
<dbReference type="Gene3D" id="3.90.79.10">
    <property type="entry name" value="Nucleoside Triphosphate Pyrophosphohydrolase"/>
    <property type="match status" value="1"/>
</dbReference>
<evidence type="ECO:0000259" key="2">
    <source>
        <dbReference type="PROSITE" id="PS51462"/>
    </source>
</evidence>
<dbReference type="Proteomes" id="UP000576393">
    <property type="component" value="Unassembled WGS sequence"/>
</dbReference>
<feature type="domain" description="Nudix hydrolase" evidence="2">
    <location>
        <begin position="10"/>
        <end position="139"/>
    </location>
</feature>
<dbReference type="Pfam" id="PF00293">
    <property type="entry name" value="NUDIX"/>
    <property type="match status" value="1"/>
</dbReference>
<dbReference type="Gene3D" id="3.40.50.1240">
    <property type="entry name" value="Phosphoglycerate mutase-like"/>
    <property type="match status" value="1"/>
</dbReference>
<dbReference type="GO" id="GO:0006167">
    <property type="term" value="P:AMP biosynthetic process"/>
    <property type="evidence" value="ECO:0007669"/>
    <property type="project" value="TreeGrafter"/>
</dbReference>
<evidence type="ECO:0000313" key="4">
    <source>
        <dbReference type="Proteomes" id="UP000576393"/>
    </source>
</evidence>
<name>A0A852V430_9ACTN</name>
<dbReference type="GO" id="GO:0035539">
    <property type="term" value="F:8-oxo-7,8-dihydrodeoxyguanosine triphosphate pyrophosphatase activity"/>
    <property type="evidence" value="ECO:0007669"/>
    <property type="project" value="UniProtKB-EC"/>
</dbReference>
<dbReference type="GO" id="GO:0004081">
    <property type="term" value="F:bis(5'-nucleosyl)-tetraphosphatase (asymmetrical) activity"/>
    <property type="evidence" value="ECO:0007669"/>
    <property type="project" value="TreeGrafter"/>
</dbReference>
<dbReference type="Pfam" id="PF00300">
    <property type="entry name" value="His_Phos_1"/>
    <property type="match status" value="1"/>
</dbReference>
<evidence type="ECO:0000256" key="1">
    <source>
        <dbReference type="ARBA" id="ARBA00022801"/>
    </source>
</evidence>
<dbReference type="InterPro" id="IPR020084">
    <property type="entry name" value="NUDIX_hydrolase_CS"/>
</dbReference>
<dbReference type="PROSITE" id="PS51462">
    <property type="entry name" value="NUDIX"/>
    <property type="match status" value="1"/>
</dbReference>
<dbReference type="PROSITE" id="PS00893">
    <property type="entry name" value="NUDIX_BOX"/>
    <property type="match status" value="1"/>
</dbReference>
<dbReference type="SUPFAM" id="SSF53254">
    <property type="entry name" value="Phosphoglycerate mutase-like"/>
    <property type="match status" value="1"/>
</dbReference>
<keyword evidence="1 3" id="KW-0378">Hydrolase</keyword>
<dbReference type="InterPro" id="IPR000086">
    <property type="entry name" value="NUDIX_hydrolase_dom"/>
</dbReference>
<sequence>MTDPDTRPPDPIRAAGAVVWRGRESAPEVALVHRPKFDDWTFPKGKLRPGEHVVAGALREVAEETGLAVLLGRPLPPVHYLVGGRPKRVDYWTAQVAEDTRPVAEREDDEVDEVAWVPVAEAARLLTYEWDTGLLDALVSAPLATTTLVLVRHALAGSRGEWEGDDDERPIDRDGAAQAAALAGVLPGYLPAELVSSPSRRCVQTLEPYAGRAGLAIRPEPALSESRHDPGTALRLVTGLLAAGRPAAVCSHGKVLPGLMTGVGVGQEEARLSKGGFMVLHHVTGRLVATENHAV</sequence>
<dbReference type="SMART" id="SM00855">
    <property type="entry name" value="PGAM"/>
    <property type="match status" value="1"/>
</dbReference>
<dbReference type="AlphaFoldDB" id="A0A852V430"/>
<accession>A0A852V430</accession>
<proteinExistence type="predicted"/>
<dbReference type="PANTHER" id="PTHR21340:SF0">
    <property type="entry name" value="BIS(5'-NUCLEOSYL)-TETRAPHOSPHATASE [ASYMMETRICAL]"/>
    <property type="match status" value="1"/>
</dbReference>
<dbReference type="InterPro" id="IPR051325">
    <property type="entry name" value="Nudix_hydrolase_domain"/>
</dbReference>
<dbReference type="InterPro" id="IPR029033">
    <property type="entry name" value="His_PPase_superfam"/>
</dbReference>
<dbReference type="PANTHER" id="PTHR21340">
    <property type="entry name" value="DIADENOSINE 5,5-P1,P4-TETRAPHOSPHATE PYROPHOSPHOHYDROLASE MUTT"/>
    <property type="match status" value="1"/>
</dbReference>
<dbReference type="InterPro" id="IPR015797">
    <property type="entry name" value="NUDIX_hydrolase-like_dom_sf"/>
</dbReference>
<keyword evidence="4" id="KW-1185">Reference proteome</keyword>
<gene>
    <name evidence="3" type="ORF">HDA43_005017</name>
</gene>
<reference evidence="3 4" key="1">
    <citation type="submission" date="2020-07" db="EMBL/GenBank/DDBJ databases">
        <title>Sequencing the genomes of 1000 actinobacteria strains.</title>
        <authorList>
            <person name="Klenk H.-P."/>
        </authorList>
    </citation>
    <scope>NUCLEOTIDE SEQUENCE [LARGE SCALE GENOMIC DNA]</scope>
    <source>
        <strain evidence="3 4">DSM 45763</strain>
    </source>
</reference>
<dbReference type="InterPro" id="IPR013078">
    <property type="entry name" value="His_Pase_superF_clade-1"/>
</dbReference>